<dbReference type="Gene3D" id="1.10.10.10">
    <property type="entry name" value="Winged helix-like DNA-binding domain superfamily/Winged helix DNA-binding domain"/>
    <property type="match status" value="1"/>
</dbReference>
<feature type="domain" description="IclR-ED" evidence="5">
    <location>
        <begin position="69"/>
        <end position="260"/>
    </location>
</feature>
<dbReference type="SUPFAM" id="SSF55781">
    <property type="entry name" value="GAF domain-like"/>
    <property type="match status" value="1"/>
</dbReference>
<dbReference type="InterPro" id="IPR050707">
    <property type="entry name" value="HTH_MetabolicPath_Reg"/>
</dbReference>
<dbReference type="Proteomes" id="UP000637788">
    <property type="component" value="Unassembled WGS sequence"/>
</dbReference>
<protein>
    <submittedName>
        <fullName evidence="6">Transcriptional regulator</fullName>
    </submittedName>
</protein>
<reference evidence="6" key="1">
    <citation type="journal article" date="2014" name="Int. J. Syst. Evol. Microbiol.">
        <title>Complete genome sequence of Corynebacterium casei LMG S-19264T (=DSM 44701T), isolated from a smear-ripened cheese.</title>
        <authorList>
            <consortium name="US DOE Joint Genome Institute (JGI-PGF)"/>
            <person name="Walter F."/>
            <person name="Albersmeier A."/>
            <person name="Kalinowski J."/>
            <person name="Ruckert C."/>
        </authorList>
    </citation>
    <scope>NUCLEOTIDE SEQUENCE</scope>
    <source>
        <strain evidence="6">JCM 3035</strain>
    </source>
</reference>
<evidence type="ECO:0000256" key="2">
    <source>
        <dbReference type="ARBA" id="ARBA00023125"/>
    </source>
</evidence>
<organism evidence="6 7">
    <name type="scientific">Streptomyces flaveus</name>
    <dbReference type="NCBI Taxonomy" id="66370"/>
    <lineage>
        <taxon>Bacteria</taxon>
        <taxon>Bacillati</taxon>
        <taxon>Actinomycetota</taxon>
        <taxon>Actinomycetes</taxon>
        <taxon>Kitasatosporales</taxon>
        <taxon>Streptomycetaceae</taxon>
        <taxon>Streptomyces</taxon>
        <taxon>Streptomyces aurantiacus group</taxon>
    </lineage>
</organism>
<dbReference type="InterPro" id="IPR005471">
    <property type="entry name" value="Tscrpt_reg_IclR_N"/>
</dbReference>
<dbReference type="Pfam" id="PF09339">
    <property type="entry name" value="HTH_IclR"/>
    <property type="match status" value="1"/>
</dbReference>
<sequence length="260" mass="28067">MENSADRSPSPSYPVSAAGNALRVVRLLHELDELRVMDVADRLGVARSTAHRILAMLVFEGFAAQDRHKVYRPGPALQAIRGSQATPPPDLVTVAHPHLRRLADAVRETTHLMVLEGNGSRFLDGMEGPQALRVSYRTGTLLPAHVTSGGKALLAALPADRLRALYPNGLPGDRTKPSEASEDFERLMNELVSVRRHGYALNFQESERGVHAVGACVRDRTGTAVAAVAVAAPSVRCTRARLAELSRPLLATVQDIGQEL</sequence>
<feature type="domain" description="HTH iclR-type" evidence="4">
    <location>
        <begin position="15"/>
        <end position="75"/>
    </location>
</feature>
<evidence type="ECO:0000256" key="3">
    <source>
        <dbReference type="ARBA" id="ARBA00023163"/>
    </source>
</evidence>
<dbReference type="Gene3D" id="3.30.450.40">
    <property type="match status" value="1"/>
</dbReference>
<dbReference type="PROSITE" id="PS51078">
    <property type="entry name" value="ICLR_ED"/>
    <property type="match status" value="1"/>
</dbReference>
<evidence type="ECO:0000259" key="5">
    <source>
        <dbReference type="PROSITE" id="PS51078"/>
    </source>
</evidence>
<reference evidence="6" key="2">
    <citation type="submission" date="2020-09" db="EMBL/GenBank/DDBJ databases">
        <authorList>
            <person name="Sun Q."/>
            <person name="Ohkuma M."/>
        </authorList>
    </citation>
    <scope>NUCLEOTIDE SEQUENCE</scope>
    <source>
        <strain evidence="6">JCM 3035</strain>
    </source>
</reference>
<dbReference type="InterPro" id="IPR036388">
    <property type="entry name" value="WH-like_DNA-bd_sf"/>
</dbReference>
<dbReference type="PROSITE" id="PS51077">
    <property type="entry name" value="HTH_ICLR"/>
    <property type="match status" value="1"/>
</dbReference>
<dbReference type="GO" id="GO:0003700">
    <property type="term" value="F:DNA-binding transcription factor activity"/>
    <property type="evidence" value="ECO:0007669"/>
    <property type="project" value="TreeGrafter"/>
</dbReference>
<evidence type="ECO:0000256" key="1">
    <source>
        <dbReference type="ARBA" id="ARBA00023015"/>
    </source>
</evidence>
<dbReference type="SUPFAM" id="SSF46785">
    <property type="entry name" value="Winged helix' DNA-binding domain"/>
    <property type="match status" value="1"/>
</dbReference>
<accession>A0A917R1R6</accession>
<dbReference type="PANTHER" id="PTHR30136">
    <property type="entry name" value="HELIX-TURN-HELIX TRANSCRIPTIONAL REGULATOR, ICLR FAMILY"/>
    <property type="match status" value="1"/>
</dbReference>
<proteinExistence type="predicted"/>
<dbReference type="PANTHER" id="PTHR30136:SF35">
    <property type="entry name" value="HTH-TYPE TRANSCRIPTIONAL REGULATOR RV1719"/>
    <property type="match status" value="1"/>
</dbReference>
<dbReference type="EMBL" id="BMPQ01000014">
    <property type="protein sequence ID" value="GGK84970.1"/>
    <property type="molecule type" value="Genomic_DNA"/>
</dbReference>
<dbReference type="AlphaFoldDB" id="A0A917R1R6"/>
<gene>
    <name evidence="6" type="ORF">GCM10010094_52730</name>
</gene>
<keyword evidence="1" id="KW-0805">Transcription regulation</keyword>
<name>A0A917R1R6_9ACTN</name>
<keyword evidence="7" id="KW-1185">Reference proteome</keyword>
<dbReference type="InterPro" id="IPR014757">
    <property type="entry name" value="Tscrpt_reg_IclR_C"/>
</dbReference>
<keyword evidence="3" id="KW-0804">Transcription</keyword>
<dbReference type="InterPro" id="IPR029016">
    <property type="entry name" value="GAF-like_dom_sf"/>
</dbReference>
<dbReference type="SMART" id="SM00346">
    <property type="entry name" value="HTH_ICLR"/>
    <property type="match status" value="1"/>
</dbReference>
<evidence type="ECO:0000259" key="4">
    <source>
        <dbReference type="PROSITE" id="PS51077"/>
    </source>
</evidence>
<dbReference type="GO" id="GO:0003677">
    <property type="term" value="F:DNA binding"/>
    <property type="evidence" value="ECO:0007669"/>
    <property type="project" value="UniProtKB-KW"/>
</dbReference>
<comment type="caution">
    <text evidence="6">The sequence shown here is derived from an EMBL/GenBank/DDBJ whole genome shotgun (WGS) entry which is preliminary data.</text>
</comment>
<dbReference type="RefSeq" id="WP_246568155.1">
    <property type="nucleotide sequence ID" value="NZ_BMPQ01000014.1"/>
</dbReference>
<keyword evidence="2" id="KW-0238">DNA-binding</keyword>
<dbReference type="GO" id="GO:0045892">
    <property type="term" value="P:negative regulation of DNA-templated transcription"/>
    <property type="evidence" value="ECO:0007669"/>
    <property type="project" value="TreeGrafter"/>
</dbReference>
<evidence type="ECO:0000313" key="6">
    <source>
        <dbReference type="EMBL" id="GGK84970.1"/>
    </source>
</evidence>
<dbReference type="InterPro" id="IPR036390">
    <property type="entry name" value="WH_DNA-bd_sf"/>
</dbReference>
<dbReference type="Pfam" id="PF01614">
    <property type="entry name" value="IclR_C"/>
    <property type="match status" value="1"/>
</dbReference>
<evidence type="ECO:0000313" key="7">
    <source>
        <dbReference type="Proteomes" id="UP000637788"/>
    </source>
</evidence>